<evidence type="ECO:0000259" key="8">
    <source>
        <dbReference type="PROSITE" id="PS50850"/>
    </source>
</evidence>
<evidence type="ECO:0000313" key="10">
    <source>
        <dbReference type="Proteomes" id="UP001201980"/>
    </source>
</evidence>
<dbReference type="Pfam" id="PF00083">
    <property type="entry name" value="Sugar_tr"/>
    <property type="match status" value="2"/>
</dbReference>
<evidence type="ECO:0000256" key="5">
    <source>
        <dbReference type="ARBA" id="ARBA00023136"/>
    </source>
</evidence>
<accession>A0AAD5RVH5</accession>
<feature type="transmembrane region" description="Helical" evidence="7">
    <location>
        <begin position="185"/>
        <end position="209"/>
    </location>
</feature>
<dbReference type="SUPFAM" id="SSF103473">
    <property type="entry name" value="MFS general substrate transporter"/>
    <property type="match status" value="1"/>
</dbReference>
<dbReference type="AlphaFoldDB" id="A0AAD5RVH5"/>
<dbReference type="Gene3D" id="1.20.1250.20">
    <property type="entry name" value="MFS general substrate transporter like domains"/>
    <property type="match status" value="2"/>
</dbReference>
<organism evidence="9 10">
    <name type="scientific">Zalerion maritima</name>
    <dbReference type="NCBI Taxonomy" id="339359"/>
    <lineage>
        <taxon>Eukaryota</taxon>
        <taxon>Fungi</taxon>
        <taxon>Dikarya</taxon>
        <taxon>Ascomycota</taxon>
        <taxon>Pezizomycotina</taxon>
        <taxon>Sordariomycetes</taxon>
        <taxon>Lulworthiomycetidae</taxon>
        <taxon>Lulworthiales</taxon>
        <taxon>Lulworthiaceae</taxon>
        <taxon>Zalerion</taxon>
    </lineage>
</organism>
<feature type="domain" description="Major facilitator superfamily (MFS) profile" evidence="8">
    <location>
        <begin position="46"/>
        <end position="564"/>
    </location>
</feature>
<dbReference type="PROSITE" id="PS50850">
    <property type="entry name" value="MFS"/>
    <property type="match status" value="1"/>
</dbReference>
<dbReference type="PANTHER" id="PTHR23511">
    <property type="entry name" value="SYNAPTIC VESICLE GLYCOPROTEIN 2"/>
    <property type="match status" value="1"/>
</dbReference>
<keyword evidence="5 7" id="KW-0472">Membrane</keyword>
<evidence type="ECO:0000313" key="9">
    <source>
        <dbReference type="EMBL" id="KAJ2900103.1"/>
    </source>
</evidence>
<dbReference type="InterPro" id="IPR020846">
    <property type="entry name" value="MFS_dom"/>
</dbReference>
<feature type="transmembrane region" description="Helical" evidence="7">
    <location>
        <begin position="346"/>
        <end position="366"/>
    </location>
</feature>
<feature type="transmembrane region" description="Helical" evidence="7">
    <location>
        <begin position="114"/>
        <end position="131"/>
    </location>
</feature>
<keyword evidence="2" id="KW-0813">Transport</keyword>
<keyword evidence="4 7" id="KW-1133">Transmembrane helix</keyword>
<name>A0AAD5RVH5_9PEZI</name>
<feature type="region of interest" description="Disordered" evidence="6">
    <location>
        <begin position="625"/>
        <end position="652"/>
    </location>
</feature>
<protein>
    <recommendedName>
        <fullName evidence="8">Major facilitator superfamily (MFS) profile domain-containing protein</fullName>
    </recommendedName>
</protein>
<dbReference type="Proteomes" id="UP001201980">
    <property type="component" value="Unassembled WGS sequence"/>
</dbReference>
<keyword evidence="3 7" id="KW-0812">Transmembrane</keyword>
<evidence type="ECO:0000256" key="1">
    <source>
        <dbReference type="ARBA" id="ARBA00004141"/>
    </source>
</evidence>
<evidence type="ECO:0000256" key="3">
    <source>
        <dbReference type="ARBA" id="ARBA00022692"/>
    </source>
</evidence>
<dbReference type="GO" id="GO:0016020">
    <property type="term" value="C:membrane"/>
    <property type="evidence" value="ECO:0007669"/>
    <property type="project" value="UniProtKB-SubCell"/>
</dbReference>
<dbReference type="PANTHER" id="PTHR23511:SF34">
    <property type="entry name" value="SYNAPTIC VESICLE GLYCOPROTEIN 2"/>
    <property type="match status" value="1"/>
</dbReference>
<feature type="transmembrane region" description="Helical" evidence="7">
    <location>
        <begin position="86"/>
        <end position="107"/>
    </location>
</feature>
<feature type="transmembrane region" description="Helical" evidence="7">
    <location>
        <begin position="411"/>
        <end position="431"/>
    </location>
</feature>
<dbReference type="InterPro" id="IPR005828">
    <property type="entry name" value="MFS_sugar_transport-like"/>
</dbReference>
<comment type="subcellular location">
    <subcellularLocation>
        <location evidence="1">Membrane</location>
        <topology evidence="1">Multi-pass membrane protein</topology>
    </subcellularLocation>
</comment>
<keyword evidence="10" id="KW-1185">Reference proteome</keyword>
<dbReference type="InterPro" id="IPR005829">
    <property type="entry name" value="Sugar_transporter_CS"/>
</dbReference>
<feature type="transmembrane region" description="Helical" evidence="7">
    <location>
        <begin position="143"/>
        <end position="164"/>
    </location>
</feature>
<dbReference type="InterPro" id="IPR036259">
    <property type="entry name" value="MFS_trans_sf"/>
</dbReference>
<feature type="transmembrane region" description="Helical" evidence="7">
    <location>
        <begin position="538"/>
        <end position="560"/>
    </location>
</feature>
<proteinExistence type="predicted"/>
<dbReference type="EMBL" id="JAKWBI020000179">
    <property type="protein sequence ID" value="KAJ2900103.1"/>
    <property type="molecule type" value="Genomic_DNA"/>
</dbReference>
<sequence>MLRVFRKLNEQTSTVLEEIQYDPDNPEAAVRKVTDCPGRDGFQWKVWWVAGSGFFTTSYSIFSINVVAPALTYIYPDCDNNEQRSLTISLTTLSGSVLGMILFGFLADRYGRKSVYGLELAIVVVASIGLTTASEGHNKVMDIYGWIAWWRFLMGIGLGAEYPLSATIAAEWSSTRSRGRMMAAVFMMQSVGQLAAYAFGLAILAGLSNNMGLDHDEKDYEKASRVIDAYWRVVVGISAFPALVSLILRRLIPETPSWLAIRGDVKAAAEAAQSVYRPNIPIQVRSNRPEPTTPLSPTAIPSQLQNHGTASDSDEEDLPTADPSWLDNMAQYFSEMGAYLRKHRRWRFLAGVMIAWFLLDVAFYGLGLDNPRTISTIWLSKPTTKLPDSECWRTNPAEPDLSIYYELKENMIRNLLTISTGTMTGSFIILLSIDYIPRVTWMSWMFVALGGLFFINGGTFFVTYETDKHALTMAFYVLAQTIFNLGPNTITFMVPAELFATKYRATFHGLAAAAGKLGAIMIQLVMVFSVRNAGKNAFAGMLLGMGPTMLLGALVSWAWIPEVQYPRGYEQPSTEEPDTESQEEQEATFRQKLKLANKPLEIIANDPTEGQCVGFRNNAKRLLRHFRGKKGRPEKEEDDPEGQQQGRVLEQY</sequence>
<dbReference type="GO" id="GO:0022857">
    <property type="term" value="F:transmembrane transporter activity"/>
    <property type="evidence" value="ECO:0007669"/>
    <property type="project" value="InterPro"/>
</dbReference>
<feature type="region of interest" description="Disordered" evidence="6">
    <location>
        <begin position="282"/>
        <end position="320"/>
    </location>
</feature>
<comment type="caution">
    <text evidence="9">The sequence shown here is derived from an EMBL/GenBank/DDBJ whole genome shotgun (WGS) entry which is preliminary data.</text>
</comment>
<evidence type="ECO:0000256" key="6">
    <source>
        <dbReference type="SAM" id="MobiDB-lite"/>
    </source>
</evidence>
<feature type="transmembrane region" description="Helical" evidence="7">
    <location>
        <begin position="506"/>
        <end position="526"/>
    </location>
</feature>
<feature type="transmembrane region" description="Helical" evidence="7">
    <location>
        <begin position="443"/>
        <end position="464"/>
    </location>
</feature>
<gene>
    <name evidence="9" type="ORF">MKZ38_002596</name>
</gene>
<evidence type="ECO:0000256" key="7">
    <source>
        <dbReference type="SAM" id="Phobius"/>
    </source>
</evidence>
<dbReference type="PROSITE" id="PS00217">
    <property type="entry name" value="SUGAR_TRANSPORT_2"/>
    <property type="match status" value="1"/>
</dbReference>
<evidence type="ECO:0000256" key="2">
    <source>
        <dbReference type="ARBA" id="ARBA00022448"/>
    </source>
</evidence>
<feature type="transmembrane region" description="Helical" evidence="7">
    <location>
        <begin position="470"/>
        <end position="494"/>
    </location>
</feature>
<feature type="compositionally biased region" description="Polar residues" evidence="6">
    <location>
        <begin position="284"/>
        <end position="311"/>
    </location>
</feature>
<reference evidence="9" key="1">
    <citation type="submission" date="2022-07" db="EMBL/GenBank/DDBJ databases">
        <title>Draft genome sequence of Zalerion maritima ATCC 34329, a (micro)plastics degrading marine fungus.</title>
        <authorList>
            <person name="Paco A."/>
            <person name="Goncalves M.F.M."/>
            <person name="Rocha-Santos T.A.P."/>
            <person name="Alves A."/>
        </authorList>
    </citation>
    <scope>NUCLEOTIDE SEQUENCE</scope>
    <source>
        <strain evidence="9">ATCC 34329</strain>
    </source>
</reference>
<feature type="transmembrane region" description="Helical" evidence="7">
    <location>
        <begin position="46"/>
        <end position="74"/>
    </location>
</feature>
<feature type="transmembrane region" description="Helical" evidence="7">
    <location>
        <begin position="229"/>
        <end position="248"/>
    </location>
</feature>
<evidence type="ECO:0000256" key="4">
    <source>
        <dbReference type="ARBA" id="ARBA00022989"/>
    </source>
</evidence>